<dbReference type="EMBL" id="CP066167">
    <property type="protein sequence ID" value="QQD17913.1"/>
    <property type="molecule type" value="Genomic_DNA"/>
</dbReference>
<gene>
    <name evidence="6" type="ORF">I6N98_16465</name>
</gene>
<dbReference type="SUPFAM" id="SSF109998">
    <property type="entry name" value="Triger factor/SurA peptide-binding domain-like"/>
    <property type="match status" value="1"/>
</dbReference>
<dbReference type="PANTHER" id="PTHR47245:SF2">
    <property type="entry name" value="PEPTIDYL-PROLYL CIS-TRANS ISOMERASE HP_0175-RELATED"/>
    <property type="match status" value="1"/>
</dbReference>
<protein>
    <recommendedName>
        <fullName evidence="3">peptidylprolyl isomerase</fullName>
        <ecNumber evidence="3">5.2.1.8</ecNumber>
    </recommendedName>
</protein>
<dbReference type="KEGG" id="snan:I6N98_16465"/>
<dbReference type="EC" id="5.2.1.8" evidence="3"/>
<feature type="domain" description="PpiC" evidence="5">
    <location>
        <begin position="149"/>
        <end position="281"/>
    </location>
</feature>
<comment type="catalytic activity">
    <reaction evidence="1">
        <text>[protein]-peptidylproline (omega=180) = [protein]-peptidylproline (omega=0)</text>
        <dbReference type="Rhea" id="RHEA:16237"/>
        <dbReference type="Rhea" id="RHEA-COMP:10747"/>
        <dbReference type="Rhea" id="RHEA-COMP:10748"/>
        <dbReference type="ChEBI" id="CHEBI:83833"/>
        <dbReference type="ChEBI" id="CHEBI:83834"/>
        <dbReference type="EC" id="5.2.1.8"/>
    </reaction>
</comment>
<dbReference type="Proteomes" id="UP000596063">
    <property type="component" value="Chromosome"/>
</dbReference>
<dbReference type="Pfam" id="PF13145">
    <property type="entry name" value="Rotamase_2"/>
    <property type="match status" value="1"/>
</dbReference>
<dbReference type="GO" id="GO:0003755">
    <property type="term" value="F:peptidyl-prolyl cis-trans isomerase activity"/>
    <property type="evidence" value="ECO:0007669"/>
    <property type="project" value="UniProtKB-KW"/>
</dbReference>
<accession>A0A7T4UPP8</accession>
<evidence type="ECO:0000256" key="1">
    <source>
        <dbReference type="ARBA" id="ARBA00000971"/>
    </source>
</evidence>
<keyword evidence="4" id="KW-0697">Rotamase</keyword>
<dbReference type="AlphaFoldDB" id="A0A7T4UPP8"/>
<dbReference type="InterPro" id="IPR000297">
    <property type="entry name" value="PPIase_PpiC"/>
</dbReference>
<evidence type="ECO:0000313" key="7">
    <source>
        <dbReference type="Proteomes" id="UP000596063"/>
    </source>
</evidence>
<reference evidence="6 7" key="1">
    <citation type="submission" date="2020-12" db="EMBL/GenBank/DDBJ databases">
        <authorList>
            <person name="Shan Y."/>
        </authorList>
    </citation>
    <scope>NUCLEOTIDE SEQUENCE [LARGE SCALE GENOMIC DNA]</scope>
    <source>
        <strain evidence="7">csc3.9</strain>
    </source>
</reference>
<keyword evidence="6" id="KW-0413">Isomerase</keyword>
<dbReference type="RefSeq" id="WP_198569412.1">
    <property type="nucleotide sequence ID" value="NZ_CP066167.1"/>
</dbReference>
<evidence type="ECO:0000313" key="6">
    <source>
        <dbReference type="EMBL" id="QQD17913.1"/>
    </source>
</evidence>
<sequence>MKALLRKPLVHFLMLGGLLFAADAWLQWRDSYRISAPTQADVDQRLAEWVKQTRLPVDAATRQQAYEAQLTDTILFQEALRQQLHLRDPLVIQRLLRDADFLGIPGTDSEKLERAYQLRLYEGDEVIRRQLIKRVEEIGRHQFGAAGEPSETELKQVYRQHSPRWQREQQITLEHIFFSADQGEVRARAHRAKADLQSGNTISGDPFLQGFKFMVETPAELDRRMGHGFANAVLKAHQITSSNEDSAEQWLGPIPSAFGQHLVRVHEVQSAYQQSYESVREEVKELWRQERERAALSAYIEKLKARYQVVSL</sequence>
<keyword evidence="7" id="KW-1185">Reference proteome</keyword>
<evidence type="ECO:0000256" key="3">
    <source>
        <dbReference type="ARBA" id="ARBA00013194"/>
    </source>
</evidence>
<comment type="similarity">
    <text evidence="2">Belongs to the PpiC/parvulin rotamase family.</text>
</comment>
<evidence type="ECO:0000256" key="4">
    <source>
        <dbReference type="ARBA" id="ARBA00023110"/>
    </source>
</evidence>
<dbReference type="InterPro" id="IPR027304">
    <property type="entry name" value="Trigger_fact/SurA_dom_sf"/>
</dbReference>
<dbReference type="PANTHER" id="PTHR47245">
    <property type="entry name" value="PEPTIDYLPROLYL ISOMERASE"/>
    <property type="match status" value="1"/>
</dbReference>
<evidence type="ECO:0000256" key="2">
    <source>
        <dbReference type="ARBA" id="ARBA00007656"/>
    </source>
</evidence>
<dbReference type="InterPro" id="IPR050245">
    <property type="entry name" value="PrsA_foldase"/>
</dbReference>
<organism evidence="6 7">
    <name type="scientific">Spongiibacter nanhainus</name>
    <dbReference type="NCBI Taxonomy" id="2794344"/>
    <lineage>
        <taxon>Bacteria</taxon>
        <taxon>Pseudomonadati</taxon>
        <taxon>Pseudomonadota</taxon>
        <taxon>Gammaproteobacteria</taxon>
        <taxon>Cellvibrionales</taxon>
        <taxon>Spongiibacteraceae</taxon>
        <taxon>Spongiibacter</taxon>
    </lineage>
</organism>
<proteinExistence type="inferred from homology"/>
<name>A0A7T4UPP8_9GAMM</name>
<evidence type="ECO:0000259" key="5">
    <source>
        <dbReference type="Pfam" id="PF13145"/>
    </source>
</evidence>